<dbReference type="AlphaFoldDB" id="A0A9Q9UWH4"/>
<proteinExistence type="predicted"/>
<dbReference type="Proteomes" id="UP000176944">
    <property type="component" value="Chromosome"/>
</dbReference>
<organism evidence="1">
    <name type="scientific">Moorena producens (strain JHB)</name>
    <dbReference type="NCBI Taxonomy" id="1454205"/>
    <lineage>
        <taxon>Bacteria</taxon>
        <taxon>Bacillati</taxon>
        <taxon>Cyanobacteriota</taxon>
        <taxon>Cyanophyceae</taxon>
        <taxon>Coleofasciculales</taxon>
        <taxon>Coleofasciculaceae</taxon>
        <taxon>Moorena</taxon>
    </lineage>
</organism>
<dbReference type="EMBL" id="CP017708">
    <property type="protein sequence ID" value="WAN69906.1"/>
    <property type="molecule type" value="Genomic_DNA"/>
</dbReference>
<name>A0A9Q9UWH4_MOOP1</name>
<sequence length="44" mass="4863">MLNLEYQCWDSPSENCNVNSCPLFPVPCSLFPTSAAKSIDSKKP</sequence>
<accession>A0A9Q9UWH4</accession>
<reference evidence="1" key="1">
    <citation type="journal article" date="2017" name="Proc. Natl. Acad. Sci. U.S.A.">
        <title>Comparative genomics uncovers the prolific and distinctive metabolic potential of the cyanobacterial genus Moorea.</title>
        <authorList>
            <person name="Leao T."/>
            <person name="Castelao G."/>
            <person name="Korobeynikov A."/>
            <person name="Monroe E.A."/>
            <person name="Podell S."/>
            <person name="Glukhov E."/>
            <person name="Allen E.E."/>
            <person name="Gerwick W.H."/>
            <person name="Gerwick L."/>
        </authorList>
    </citation>
    <scope>NUCLEOTIDE SEQUENCE</scope>
    <source>
        <strain evidence="1">JHB</strain>
    </source>
</reference>
<protein>
    <submittedName>
        <fullName evidence="1">Uncharacterized protein</fullName>
    </submittedName>
</protein>
<evidence type="ECO:0000313" key="1">
    <source>
        <dbReference type="EMBL" id="WAN69906.1"/>
    </source>
</evidence>
<reference evidence="1" key="2">
    <citation type="submission" date="2022-10" db="EMBL/GenBank/DDBJ databases">
        <authorList>
            <person name="Ngo T.-E."/>
        </authorList>
    </citation>
    <scope>NUCLEOTIDE SEQUENCE</scope>
    <source>
        <strain evidence="1">JHB</strain>
    </source>
</reference>
<gene>
    <name evidence="1" type="ORF">BJP36_38095</name>
</gene>